<keyword evidence="4 9" id="KW-0812">Transmembrane</keyword>
<feature type="transmembrane region" description="Helical" evidence="9">
    <location>
        <begin position="416"/>
        <end position="437"/>
    </location>
</feature>
<keyword evidence="5 9" id="KW-1133">Transmembrane helix</keyword>
<feature type="transmembrane region" description="Helical" evidence="9">
    <location>
        <begin position="382"/>
        <end position="404"/>
    </location>
</feature>
<comment type="caution">
    <text evidence="10">The sequence shown here is derived from an EMBL/GenBank/DDBJ whole genome shotgun (WGS) entry which is preliminary data.</text>
</comment>
<feature type="transmembrane region" description="Helical" evidence="9">
    <location>
        <begin position="193"/>
        <end position="212"/>
    </location>
</feature>
<dbReference type="InterPro" id="IPR001734">
    <property type="entry name" value="Na/solute_symporter"/>
</dbReference>
<feature type="transmembrane region" description="Helical" evidence="9">
    <location>
        <begin position="607"/>
        <end position="625"/>
    </location>
</feature>
<feature type="transmembrane region" description="Helical" evidence="9">
    <location>
        <begin position="553"/>
        <end position="570"/>
    </location>
</feature>
<feature type="region of interest" description="Disordered" evidence="8">
    <location>
        <begin position="681"/>
        <end position="706"/>
    </location>
</feature>
<keyword evidence="3" id="KW-0813">Transport</keyword>
<feature type="transmembrane region" description="Helical" evidence="9">
    <location>
        <begin position="652"/>
        <end position="673"/>
    </location>
</feature>
<feature type="transmembrane region" description="Helical" evidence="9">
    <location>
        <begin position="159"/>
        <end position="181"/>
    </location>
</feature>
<feature type="transmembrane region" description="Helical" evidence="9">
    <location>
        <begin position="118"/>
        <end position="139"/>
    </location>
</feature>
<evidence type="ECO:0000256" key="1">
    <source>
        <dbReference type="ARBA" id="ARBA00004141"/>
    </source>
</evidence>
<evidence type="ECO:0000256" key="7">
    <source>
        <dbReference type="RuleBase" id="RU362091"/>
    </source>
</evidence>
<dbReference type="GO" id="GO:0005886">
    <property type="term" value="C:plasma membrane"/>
    <property type="evidence" value="ECO:0007669"/>
    <property type="project" value="TreeGrafter"/>
</dbReference>
<comment type="subcellular location">
    <subcellularLocation>
        <location evidence="1">Membrane</location>
        <topology evidence="1">Multi-pass membrane protein</topology>
    </subcellularLocation>
</comment>
<gene>
    <name evidence="10" type="ORF">AQPW35_13610</name>
</gene>
<evidence type="ECO:0000256" key="2">
    <source>
        <dbReference type="ARBA" id="ARBA00006434"/>
    </source>
</evidence>
<evidence type="ECO:0000256" key="8">
    <source>
        <dbReference type="SAM" id="MobiDB-lite"/>
    </source>
</evidence>
<dbReference type="InterPro" id="IPR018247">
    <property type="entry name" value="EF_Hand_1_Ca_BS"/>
</dbReference>
<feature type="transmembrane region" description="Helical" evidence="9">
    <location>
        <begin position="576"/>
        <end position="600"/>
    </location>
</feature>
<dbReference type="PANTHER" id="PTHR48086:SF5">
    <property type="entry name" value="NA(+):SOLUTE SYMPORTER (SSF FAMILY)"/>
    <property type="match status" value="1"/>
</dbReference>
<feature type="compositionally biased region" description="Basic and acidic residues" evidence="8">
    <location>
        <begin position="683"/>
        <end position="699"/>
    </location>
</feature>
<evidence type="ECO:0000256" key="6">
    <source>
        <dbReference type="ARBA" id="ARBA00023136"/>
    </source>
</evidence>
<dbReference type="InterPro" id="IPR050277">
    <property type="entry name" value="Sodium:Solute_Symporter"/>
</dbReference>
<dbReference type="InterPro" id="IPR038377">
    <property type="entry name" value="Na/Glc_symporter_sf"/>
</dbReference>
<dbReference type="RefSeq" id="WP_137732005.1">
    <property type="nucleotide sequence ID" value="NZ_BJCL01000002.1"/>
</dbReference>
<feature type="transmembrane region" description="Helical" evidence="9">
    <location>
        <begin position="507"/>
        <end position="532"/>
    </location>
</feature>
<evidence type="ECO:0000256" key="3">
    <source>
        <dbReference type="ARBA" id="ARBA00022448"/>
    </source>
</evidence>
<feature type="transmembrane region" description="Helical" evidence="9">
    <location>
        <begin position="224"/>
        <end position="242"/>
    </location>
</feature>
<accession>A0A480ANE4</accession>
<evidence type="ECO:0000256" key="9">
    <source>
        <dbReference type="SAM" id="Phobius"/>
    </source>
</evidence>
<dbReference type="AlphaFoldDB" id="A0A480ANE4"/>
<evidence type="ECO:0000313" key="10">
    <source>
        <dbReference type="EMBL" id="GCL62280.1"/>
    </source>
</evidence>
<feature type="transmembrane region" description="Helical" evidence="9">
    <location>
        <begin position="23"/>
        <end position="40"/>
    </location>
</feature>
<dbReference type="NCBIfam" id="TIGR03648">
    <property type="entry name" value="Na_symport_lg"/>
    <property type="match status" value="1"/>
</dbReference>
<comment type="similarity">
    <text evidence="2 7">Belongs to the sodium:solute symporter (SSF) (TC 2.A.21) family.</text>
</comment>
<organism evidence="10 11">
    <name type="scientific">Pseudaquabacterium pictum</name>
    <dbReference type="NCBI Taxonomy" id="2315236"/>
    <lineage>
        <taxon>Bacteria</taxon>
        <taxon>Pseudomonadati</taxon>
        <taxon>Pseudomonadota</taxon>
        <taxon>Betaproteobacteria</taxon>
        <taxon>Burkholderiales</taxon>
        <taxon>Sphaerotilaceae</taxon>
        <taxon>Pseudaquabacterium</taxon>
    </lineage>
</organism>
<name>A0A480ANE4_9BURK</name>
<feature type="transmembrane region" description="Helical" evidence="9">
    <location>
        <begin position="86"/>
        <end position="112"/>
    </location>
</feature>
<reference evidence="11" key="1">
    <citation type="submission" date="2019-03" db="EMBL/GenBank/DDBJ databases">
        <title>Aquabacterium pictum sp.nov., the first bacteriochlorophyll a-containing freshwater bacterium in the genus Aquabacterium of the class Betaproteobacteria.</title>
        <authorList>
            <person name="Hirose S."/>
            <person name="Tank M."/>
            <person name="Hara E."/>
            <person name="Tamaki H."/>
            <person name="Takaichi S."/>
            <person name="Haruta S."/>
            <person name="Hanada S."/>
        </authorList>
    </citation>
    <scope>NUCLEOTIDE SEQUENCE [LARGE SCALE GENOMIC DNA]</scope>
    <source>
        <strain evidence="11">W35</strain>
    </source>
</reference>
<dbReference type="InterPro" id="IPR019899">
    <property type="entry name" value="Na/solute_symporter_VC_2705"/>
</dbReference>
<dbReference type="Proteomes" id="UP000301751">
    <property type="component" value="Unassembled WGS sequence"/>
</dbReference>
<evidence type="ECO:0000256" key="5">
    <source>
        <dbReference type="ARBA" id="ARBA00022989"/>
    </source>
</evidence>
<protein>
    <submittedName>
        <fullName evidence="10">Cation acetate symporter</fullName>
    </submittedName>
</protein>
<dbReference type="PROSITE" id="PS00018">
    <property type="entry name" value="EF_HAND_1"/>
    <property type="match status" value="1"/>
</dbReference>
<dbReference type="PANTHER" id="PTHR48086">
    <property type="entry name" value="SODIUM/PROLINE SYMPORTER-RELATED"/>
    <property type="match status" value="1"/>
</dbReference>
<evidence type="ECO:0000313" key="11">
    <source>
        <dbReference type="Proteomes" id="UP000301751"/>
    </source>
</evidence>
<dbReference type="Pfam" id="PF00474">
    <property type="entry name" value="SSF"/>
    <property type="match status" value="2"/>
</dbReference>
<sequence length="706" mass="75966">MSSLRPGSAESTRRFAGKLHRRYGLFTAAVVLFVVLLAVLERHGWSRGWIGGSFLIGTVLVYAGIGLASRTTDEAEYYVAGRRVPAMYNGMATAADWMSAASFIGTAGVLYLQGFDGLAYILGWTGGYCLVAILLAPYLRRFGQFTIPDFLGARYGGQAVRLIAVAATVLVSFVYVVVQVYGVGLVTSHLTGFSFEIGVFVGLGGVLVCSFLGGMRAVTWTQVAQYIVLIIAYTVPVLWLSHNQTGSWLPVFTYNQQLKVVSEREAQLLADPAEIEVRRLLTERAEEAQRKLRDVPAAMASDAELLGREIERMHAENAPLAQIQQAERRLERMPRSEPEARAAYQRERDQALAQAQPLAGLAPQAGQVEAAGPAGTQARANFLALVFCLMLGTAALPHVLTRYYTTPSVSQTRRSVGWSLSFIVLLYLSAPALAVLVKYQVFTELVGTSFGSLPEWIRRWSKLDPSLVSVQDINGDGFLQFAELRLGADMIVLAAPELGGLPLVVTYLVAAGGLAAALSTADGLLLTISNALSHDFFFRIVRPNASAIKRVMFSKLMVLVTAVLAAWVASLRITAILPFVSAAFSLAAATFFPALVMGIFWKRANRAGAVAGMLAGAGLCLWYMARNLAGPRAFFGLGEPGADLRWFGIDPVAAGVFGVPLGCVVLLVVSLITPAPGPAEQAMAERLRQPEPWPAEHPRSGPPSAL</sequence>
<dbReference type="CDD" id="cd11480">
    <property type="entry name" value="SLC5sbd_u4"/>
    <property type="match status" value="1"/>
</dbReference>
<dbReference type="PROSITE" id="PS50283">
    <property type="entry name" value="NA_SOLUT_SYMP_3"/>
    <property type="match status" value="1"/>
</dbReference>
<proteinExistence type="inferred from homology"/>
<dbReference type="GO" id="GO:0022857">
    <property type="term" value="F:transmembrane transporter activity"/>
    <property type="evidence" value="ECO:0007669"/>
    <property type="project" value="InterPro"/>
</dbReference>
<keyword evidence="11" id="KW-1185">Reference proteome</keyword>
<dbReference type="EMBL" id="BJCL01000002">
    <property type="protein sequence ID" value="GCL62280.1"/>
    <property type="molecule type" value="Genomic_DNA"/>
</dbReference>
<dbReference type="OrthoDB" id="9764416at2"/>
<evidence type="ECO:0000256" key="4">
    <source>
        <dbReference type="ARBA" id="ARBA00022692"/>
    </source>
</evidence>
<keyword evidence="6 9" id="KW-0472">Membrane</keyword>
<feature type="transmembrane region" description="Helical" evidence="9">
    <location>
        <begin position="46"/>
        <end position="65"/>
    </location>
</feature>
<dbReference type="Gene3D" id="1.20.1730.10">
    <property type="entry name" value="Sodium/glucose cotransporter"/>
    <property type="match status" value="1"/>
</dbReference>